<protein>
    <submittedName>
        <fullName evidence="2">(rape) hypothetical protein</fullName>
    </submittedName>
</protein>
<dbReference type="EMBL" id="HG994371">
    <property type="protein sequence ID" value="CAF2027718.1"/>
    <property type="molecule type" value="Genomic_DNA"/>
</dbReference>
<reference evidence="2" key="1">
    <citation type="submission" date="2021-01" db="EMBL/GenBank/DDBJ databases">
        <authorList>
            <consortium name="Genoscope - CEA"/>
            <person name="William W."/>
        </authorList>
    </citation>
    <scope>NUCLEOTIDE SEQUENCE</scope>
</reference>
<gene>
    <name evidence="2" type="ORF">DARMORV10_C07P53530.1</name>
</gene>
<dbReference type="Proteomes" id="UP001295469">
    <property type="component" value="Chromosome C07"/>
</dbReference>
<dbReference type="AlphaFoldDB" id="A0A816N1X0"/>
<evidence type="ECO:0000313" key="2">
    <source>
        <dbReference type="EMBL" id="CAF2027718.1"/>
    </source>
</evidence>
<dbReference type="PANTHER" id="PTHR38386:SF6">
    <property type="entry name" value="OS05G0426900 PROTEIN"/>
    <property type="match status" value="1"/>
</dbReference>
<name>A0A816N1X0_BRANA</name>
<dbReference type="PANTHER" id="PTHR38386">
    <property type="entry name" value="OS05G0426900 PROTEIN"/>
    <property type="match status" value="1"/>
</dbReference>
<proteinExistence type="predicted"/>
<evidence type="ECO:0000256" key="1">
    <source>
        <dbReference type="SAM" id="MobiDB-lite"/>
    </source>
</evidence>
<sequence length="155" mass="18211">MNGYYKMDSTDQNPDPVDLLQTQKPDQELAEMKPRLSRNRSVAASGQVLRSPIKTAMSMRRSSSVSERYCRIYDQSSVTFPLPFNEEDEENDKEGIYKKKSNKIKKKALVKACKRFFGISFHLPYNIDLLPLLMKRLIQENVSYNIYRLFQIFYH</sequence>
<organism evidence="2">
    <name type="scientific">Brassica napus</name>
    <name type="common">Rape</name>
    <dbReference type="NCBI Taxonomy" id="3708"/>
    <lineage>
        <taxon>Eukaryota</taxon>
        <taxon>Viridiplantae</taxon>
        <taxon>Streptophyta</taxon>
        <taxon>Embryophyta</taxon>
        <taxon>Tracheophyta</taxon>
        <taxon>Spermatophyta</taxon>
        <taxon>Magnoliopsida</taxon>
        <taxon>eudicotyledons</taxon>
        <taxon>Gunneridae</taxon>
        <taxon>Pentapetalae</taxon>
        <taxon>rosids</taxon>
        <taxon>malvids</taxon>
        <taxon>Brassicales</taxon>
        <taxon>Brassicaceae</taxon>
        <taxon>Brassiceae</taxon>
        <taxon>Brassica</taxon>
    </lineage>
</organism>
<feature type="region of interest" description="Disordered" evidence="1">
    <location>
        <begin position="1"/>
        <end position="20"/>
    </location>
</feature>
<accession>A0A816N1X0</accession>